<keyword evidence="3" id="KW-1185">Reference proteome</keyword>
<dbReference type="InterPro" id="IPR043129">
    <property type="entry name" value="ATPase_NBD"/>
</dbReference>
<dbReference type="InterPro" id="IPR011991">
    <property type="entry name" value="ArsR-like_HTH"/>
</dbReference>
<comment type="caution">
    <text evidence="2">The sequence shown here is derived from an EMBL/GenBank/DDBJ whole genome shotgun (WGS) entry which is preliminary data.</text>
</comment>
<evidence type="ECO:0000313" key="2">
    <source>
        <dbReference type="EMBL" id="GGA38462.1"/>
    </source>
</evidence>
<dbReference type="InterPro" id="IPR036390">
    <property type="entry name" value="WH_DNA-bd_sf"/>
</dbReference>
<dbReference type="Gene3D" id="1.10.10.10">
    <property type="entry name" value="Winged helix-like DNA-binding domain superfamily/Winged helix DNA-binding domain"/>
    <property type="match status" value="1"/>
</dbReference>
<dbReference type="Pfam" id="PF00480">
    <property type="entry name" value="ROK"/>
    <property type="match status" value="1"/>
</dbReference>
<name>A0A916R687_9HYPH</name>
<dbReference type="GO" id="GO:0016301">
    <property type="term" value="F:kinase activity"/>
    <property type="evidence" value="ECO:0007669"/>
    <property type="project" value="UniProtKB-KW"/>
</dbReference>
<dbReference type="CDD" id="cd00090">
    <property type="entry name" value="HTH_ARSR"/>
    <property type="match status" value="1"/>
</dbReference>
<dbReference type="Gene3D" id="3.30.420.40">
    <property type="match status" value="2"/>
</dbReference>
<dbReference type="PANTHER" id="PTHR18964:SF149">
    <property type="entry name" value="BIFUNCTIONAL UDP-N-ACETYLGLUCOSAMINE 2-EPIMERASE_N-ACETYLMANNOSAMINE KINASE"/>
    <property type="match status" value="1"/>
</dbReference>
<proteinExistence type="inferred from homology"/>
<gene>
    <name evidence="2" type="ORF">GCM10011499_04840</name>
</gene>
<accession>A0A916R687</accession>
<dbReference type="EMBL" id="BMKB01000001">
    <property type="protein sequence ID" value="GGA38462.1"/>
    <property type="molecule type" value="Genomic_DNA"/>
</dbReference>
<dbReference type="AlphaFoldDB" id="A0A916R687"/>
<dbReference type="PANTHER" id="PTHR18964">
    <property type="entry name" value="ROK (REPRESSOR, ORF, KINASE) FAMILY"/>
    <property type="match status" value="1"/>
</dbReference>
<dbReference type="CDD" id="cd23763">
    <property type="entry name" value="ASKHA_ATPase_ROK"/>
    <property type="match status" value="1"/>
</dbReference>
<comment type="similarity">
    <text evidence="1">Belongs to the ROK (NagC/XylR) family.</text>
</comment>
<evidence type="ECO:0000256" key="1">
    <source>
        <dbReference type="ARBA" id="ARBA00006479"/>
    </source>
</evidence>
<keyword evidence="2" id="KW-0418">Kinase</keyword>
<keyword evidence="2" id="KW-0808">Transferase</keyword>
<dbReference type="OrthoDB" id="9810372at2"/>
<dbReference type="SUPFAM" id="SSF53067">
    <property type="entry name" value="Actin-like ATPase domain"/>
    <property type="match status" value="1"/>
</dbReference>
<dbReference type="GO" id="GO:0006355">
    <property type="term" value="P:regulation of DNA-templated transcription"/>
    <property type="evidence" value="ECO:0007669"/>
    <property type="project" value="UniProtKB-ARBA"/>
</dbReference>
<dbReference type="RefSeq" id="WP_127073476.1">
    <property type="nucleotide sequence ID" value="NZ_BMKB01000001.1"/>
</dbReference>
<organism evidence="2 3">
    <name type="scientific">Pelagibacterium lentulum</name>
    <dbReference type="NCBI Taxonomy" id="2029865"/>
    <lineage>
        <taxon>Bacteria</taxon>
        <taxon>Pseudomonadati</taxon>
        <taxon>Pseudomonadota</taxon>
        <taxon>Alphaproteobacteria</taxon>
        <taxon>Hyphomicrobiales</taxon>
        <taxon>Devosiaceae</taxon>
        <taxon>Pelagibacterium</taxon>
    </lineage>
</organism>
<dbReference type="Pfam" id="PF13412">
    <property type="entry name" value="HTH_24"/>
    <property type="match status" value="1"/>
</dbReference>
<protein>
    <submittedName>
        <fullName evidence="2">Sugar kinase</fullName>
    </submittedName>
</protein>
<dbReference type="InterPro" id="IPR036388">
    <property type="entry name" value="WH-like_DNA-bd_sf"/>
</dbReference>
<dbReference type="Proteomes" id="UP000596977">
    <property type="component" value="Unassembled WGS sequence"/>
</dbReference>
<dbReference type="InterPro" id="IPR000600">
    <property type="entry name" value="ROK"/>
</dbReference>
<evidence type="ECO:0000313" key="3">
    <source>
        <dbReference type="Proteomes" id="UP000596977"/>
    </source>
</evidence>
<dbReference type="SUPFAM" id="SSF46785">
    <property type="entry name" value="Winged helix' DNA-binding domain"/>
    <property type="match status" value="1"/>
</dbReference>
<reference evidence="2 3" key="1">
    <citation type="journal article" date="2014" name="Int. J. Syst. Evol. Microbiol.">
        <title>Complete genome sequence of Corynebacterium casei LMG S-19264T (=DSM 44701T), isolated from a smear-ripened cheese.</title>
        <authorList>
            <consortium name="US DOE Joint Genome Institute (JGI-PGF)"/>
            <person name="Walter F."/>
            <person name="Albersmeier A."/>
            <person name="Kalinowski J."/>
            <person name="Ruckert C."/>
        </authorList>
    </citation>
    <scope>NUCLEOTIDE SEQUENCE [LARGE SCALE GENOMIC DNA]</scope>
    <source>
        <strain evidence="2 3">CGMCC 1.15896</strain>
    </source>
</reference>
<sequence length="377" mass="41699">MLDLGYNERRVLELLRGRGGMARVDLAREMGVSAPTLTRLTANLLDAGLIREGREQRIDGMRGKPSTMLELDPDGLYTLGVYFSPDDIRICVADFIGNIRAEFRRSLEDHSFDYIMGIAGPAAAQLLEDAHIDHRHVLGCGLTFPGHFSRNPNHVLQIKQFANWHDVDVSSDFEPYFGMPVFHENDGKAVALSELYYGAGRAVRNFAMVWLSYGIGGAVVIQRHLYRGTNRNAGEFGGLFPKSNPRPSGQDLCDLLAADGIMVSRLEDIDEGFADHPIVTSWLARAKDQLRMLSLTVARTLDPGAIVFGGVLPDWILRNIVTELESLETLGEDFFVEPPSIQQSRLSDVPHLGAATIPIYRAATPSYYSGRALKGWA</sequence>